<evidence type="ECO:0000313" key="2">
    <source>
        <dbReference type="Proteomes" id="UP000321518"/>
    </source>
</evidence>
<reference evidence="1 2" key="1">
    <citation type="submission" date="2019-07" db="EMBL/GenBank/DDBJ databases">
        <title>Rhodotorula toruloides NBRC10032 genome sequencing.</title>
        <authorList>
            <person name="Shida Y."/>
            <person name="Takaku H."/>
            <person name="Ogasawara W."/>
            <person name="Mori K."/>
        </authorList>
    </citation>
    <scope>NUCLEOTIDE SEQUENCE [LARGE SCALE GENOMIC DNA]</scope>
    <source>
        <strain evidence="1 2">NBRC10032</strain>
    </source>
</reference>
<name>A0A511KPZ4_RHOTO</name>
<sequence>MDSLELHQPNSTSPSLAPAQVPYKLLLGTWHVLASTLPLWRNKRDVTITYTAIEGEEETTFDDLVKFSKQSAKLGSSQWEVKGVDRLERDLEGNGARWKWRGKGWLKISTSHWQLLGYSLPSTSSASPAEVTPEWVVTYFSSTLFTPAGLDVYARTPWALSNDFVDNIVRTLEEMGGEVGQLVKNGGMFRIPHLEGTKA</sequence>
<proteinExistence type="predicted"/>
<accession>A0A511KPZ4</accession>
<comment type="caution">
    <text evidence="1">The sequence shown here is derived from an EMBL/GenBank/DDBJ whole genome shotgun (WGS) entry which is preliminary data.</text>
</comment>
<dbReference type="Proteomes" id="UP000321518">
    <property type="component" value="Unassembled WGS sequence"/>
</dbReference>
<protein>
    <submittedName>
        <fullName evidence="1">TrfA domain protein</fullName>
    </submittedName>
</protein>
<dbReference type="AlphaFoldDB" id="A0A511KPZ4"/>
<dbReference type="OrthoDB" id="9975758at2759"/>
<gene>
    <name evidence="1" type="ORF">Rt10032_c21g6454</name>
</gene>
<dbReference type="EMBL" id="BJWK01000021">
    <property type="protein sequence ID" value="GEM12437.1"/>
    <property type="molecule type" value="Genomic_DNA"/>
</dbReference>
<evidence type="ECO:0000313" key="1">
    <source>
        <dbReference type="EMBL" id="GEM12437.1"/>
    </source>
</evidence>
<organism evidence="1 2">
    <name type="scientific">Rhodotorula toruloides</name>
    <name type="common">Yeast</name>
    <name type="synonym">Rhodosporidium toruloides</name>
    <dbReference type="NCBI Taxonomy" id="5286"/>
    <lineage>
        <taxon>Eukaryota</taxon>
        <taxon>Fungi</taxon>
        <taxon>Dikarya</taxon>
        <taxon>Basidiomycota</taxon>
        <taxon>Pucciniomycotina</taxon>
        <taxon>Microbotryomycetes</taxon>
        <taxon>Sporidiobolales</taxon>
        <taxon>Sporidiobolaceae</taxon>
        <taxon>Rhodotorula</taxon>
    </lineage>
</organism>